<dbReference type="AlphaFoldDB" id="A0A1M2V3Y6"/>
<dbReference type="Proteomes" id="UP000184267">
    <property type="component" value="Unassembled WGS sequence"/>
</dbReference>
<gene>
    <name evidence="1" type="ORF">TRAPUB_7222</name>
</gene>
<protein>
    <recommendedName>
        <fullName evidence="3">DUF4219 domain-containing protein</fullName>
    </recommendedName>
</protein>
<evidence type="ECO:0000313" key="2">
    <source>
        <dbReference type="Proteomes" id="UP000184267"/>
    </source>
</evidence>
<organism evidence="1 2">
    <name type="scientific">Trametes pubescens</name>
    <name type="common">White-rot fungus</name>
    <dbReference type="NCBI Taxonomy" id="154538"/>
    <lineage>
        <taxon>Eukaryota</taxon>
        <taxon>Fungi</taxon>
        <taxon>Dikarya</taxon>
        <taxon>Basidiomycota</taxon>
        <taxon>Agaricomycotina</taxon>
        <taxon>Agaricomycetes</taxon>
        <taxon>Polyporales</taxon>
        <taxon>Polyporaceae</taxon>
        <taxon>Trametes</taxon>
    </lineage>
</organism>
<dbReference type="EMBL" id="MNAD01001687">
    <property type="protein sequence ID" value="OJT02267.1"/>
    <property type="molecule type" value="Genomic_DNA"/>
</dbReference>
<sequence>MSNFTMTCSSHFPKLNDKNYVKWAMCMEVELVQHKLWDGIIKITLNVQDPVVWQGEYEKQKKWSVQKMNKVRAEIIMQVKDGQFSCMQSCDTMEIWVTLEVQCSWR</sequence>
<dbReference type="OrthoDB" id="3265539at2759"/>
<keyword evidence="2" id="KW-1185">Reference proteome</keyword>
<accession>A0A1M2V3Y6</accession>
<proteinExistence type="predicted"/>
<name>A0A1M2V3Y6_TRAPU</name>
<reference evidence="1 2" key="1">
    <citation type="submission" date="2016-10" db="EMBL/GenBank/DDBJ databases">
        <title>Genome sequence of the basidiomycete white-rot fungus Trametes pubescens.</title>
        <authorList>
            <person name="Makela M.R."/>
            <person name="Granchi Z."/>
            <person name="Peng M."/>
            <person name="De Vries R.P."/>
            <person name="Grigoriev I."/>
            <person name="Riley R."/>
            <person name="Hilden K."/>
        </authorList>
    </citation>
    <scope>NUCLEOTIDE SEQUENCE [LARGE SCALE GENOMIC DNA]</scope>
    <source>
        <strain evidence="1 2">FBCC735</strain>
    </source>
</reference>
<dbReference type="OMA" id="CMEVELV"/>
<evidence type="ECO:0008006" key="3">
    <source>
        <dbReference type="Google" id="ProtNLM"/>
    </source>
</evidence>
<comment type="caution">
    <text evidence="1">The sequence shown here is derived from an EMBL/GenBank/DDBJ whole genome shotgun (WGS) entry which is preliminary data.</text>
</comment>
<evidence type="ECO:0000313" key="1">
    <source>
        <dbReference type="EMBL" id="OJT02267.1"/>
    </source>
</evidence>